<dbReference type="InterPro" id="IPR016169">
    <property type="entry name" value="FAD-bd_PCMH_sub2"/>
</dbReference>
<evidence type="ECO:0000256" key="1">
    <source>
        <dbReference type="ARBA" id="ARBA00001974"/>
    </source>
</evidence>
<dbReference type="Pfam" id="PF01565">
    <property type="entry name" value="FAD_binding_4"/>
    <property type="match status" value="1"/>
</dbReference>
<feature type="domain" description="FAD-binding PCMH-type" evidence="8">
    <location>
        <begin position="25"/>
        <end position="204"/>
    </location>
</feature>
<evidence type="ECO:0000256" key="6">
    <source>
        <dbReference type="ARBA" id="ARBA00023002"/>
    </source>
</evidence>
<dbReference type="Proteomes" id="UP000003100">
    <property type="component" value="Unassembled WGS sequence"/>
</dbReference>
<dbReference type="PROSITE" id="PS51387">
    <property type="entry name" value="FAD_PCMH"/>
    <property type="match status" value="1"/>
</dbReference>
<dbReference type="SUPFAM" id="SSF56176">
    <property type="entry name" value="FAD-binding/transporter-associated domain-like"/>
    <property type="match status" value="1"/>
</dbReference>
<dbReference type="EMBL" id="ACBZ01000007">
    <property type="protein sequence ID" value="EEG50814.1"/>
    <property type="molecule type" value="Genomic_DNA"/>
</dbReference>
<evidence type="ECO:0000256" key="4">
    <source>
        <dbReference type="ARBA" id="ARBA00022827"/>
    </source>
</evidence>
<comment type="caution">
    <text evidence="9">The sequence shown here is derived from an EMBL/GenBank/DDBJ whole genome shotgun (WGS) entry which is preliminary data.</text>
</comment>
<evidence type="ECO:0000256" key="5">
    <source>
        <dbReference type="ARBA" id="ARBA00022946"/>
    </source>
</evidence>
<dbReference type="InterPro" id="IPR016164">
    <property type="entry name" value="FAD-linked_Oxase-like_C"/>
</dbReference>
<reference evidence="9 10" key="1">
    <citation type="submission" date="2009-01" db="EMBL/GenBank/DDBJ databases">
        <authorList>
            <person name="Fulton L."/>
            <person name="Clifton S."/>
            <person name="Fulton B."/>
            <person name="Xu J."/>
            <person name="Minx P."/>
            <person name="Pepin K.H."/>
            <person name="Johnson M."/>
            <person name="Bhonagiri V."/>
            <person name="Nash W.E."/>
            <person name="Mardis E.R."/>
            <person name="Wilson R.K."/>
        </authorList>
    </citation>
    <scope>NUCLEOTIDE SEQUENCE [LARGE SCALE GENOMIC DNA]</scope>
    <source>
        <strain evidence="10">DSM 10507 / JCM 14656 / S5a33</strain>
    </source>
</reference>
<dbReference type="GO" id="GO:1903457">
    <property type="term" value="P:lactate catabolic process"/>
    <property type="evidence" value="ECO:0007669"/>
    <property type="project" value="TreeGrafter"/>
</dbReference>
<dbReference type="GO" id="GO:0004458">
    <property type="term" value="F:D-lactate dehydrogenase (cytochrome) activity"/>
    <property type="evidence" value="ECO:0007669"/>
    <property type="project" value="UniProtKB-EC"/>
</dbReference>
<protein>
    <recommendedName>
        <fullName evidence="7">D-lactate dehydrogenase (cytochrome)</fullName>
        <ecNumber evidence="7">1.1.2.4</ecNumber>
    </recommendedName>
</protein>
<dbReference type="EC" id="1.1.2.4" evidence="7"/>
<evidence type="ECO:0000313" key="9">
    <source>
        <dbReference type="EMBL" id="EEG50814.1"/>
    </source>
</evidence>
<dbReference type="PANTHER" id="PTHR11748:SF111">
    <property type="entry name" value="D-LACTATE DEHYDROGENASE, MITOCHONDRIAL-RELATED"/>
    <property type="match status" value="1"/>
</dbReference>
<name>C0CHD3_BLAHS</name>
<dbReference type="GO" id="GO:0008720">
    <property type="term" value="F:D-lactate dehydrogenase (NAD+) activity"/>
    <property type="evidence" value="ECO:0007669"/>
    <property type="project" value="TreeGrafter"/>
</dbReference>
<comment type="cofactor">
    <cofactor evidence="1">
        <name>FAD</name>
        <dbReference type="ChEBI" id="CHEBI:57692"/>
    </cofactor>
</comment>
<dbReference type="InterPro" id="IPR016166">
    <property type="entry name" value="FAD-bd_PCMH"/>
</dbReference>
<evidence type="ECO:0000313" key="10">
    <source>
        <dbReference type="Proteomes" id="UP000003100"/>
    </source>
</evidence>
<reference evidence="9 10" key="2">
    <citation type="submission" date="2009-02" db="EMBL/GenBank/DDBJ databases">
        <title>Draft genome sequence of Blautia hydrogenotrophica DSM 10507 (Ruminococcus hydrogenotrophicus DSM 10507).</title>
        <authorList>
            <person name="Sudarsanam P."/>
            <person name="Ley R."/>
            <person name="Guruge J."/>
            <person name="Turnbaugh P.J."/>
            <person name="Mahowald M."/>
            <person name="Liep D."/>
            <person name="Gordon J."/>
        </authorList>
    </citation>
    <scope>NUCLEOTIDE SEQUENCE [LARGE SCALE GENOMIC DNA]</scope>
    <source>
        <strain evidence="10">DSM 10507 / JCM 14656 / S5a33</strain>
    </source>
</reference>
<evidence type="ECO:0000256" key="3">
    <source>
        <dbReference type="ARBA" id="ARBA00022630"/>
    </source>
</evidence>
<keyword evidence="6" id="KW-0560">Oxidoreductase</keyword>
<proteinExistence type="inferred from homology"/>
<organism evidence="9 10">
    <name type="scientific">Blautia hydrogenotrophica (strain DSM 10507 / JCM 14656 / S5a33)</name>
    <name type="common">Ruminococcus hydrogenotrophicus</name>
    <dbReference type="NCBI Taxonomy" id="476272"/>
    <lineage>
        <taxon>Bacteria</taxon>
        <taxon>Bacillati</taxon>
        <taxon>Bacillota</taxon>
        <taxon>Clostridia</taxon>
        <taxon>Lachnospirales</taxon>
        <taxon>Lachnospiraceae</taxon>
        <taxon>Blautia</taxon>
    </lineage>
</organism>
<evidence type="ECO:0000256" key="7">
    <source>
        <dbReference type="ARBA" id="ARBA00038897"/>
    </source>
</evidence>
<keyword evidence="3" id="KW-0285">Flavoprotein</keyword>
<dbReference type="Gene3D" id="3.30.465.10">
    <property type="match status" value="1"/>
</dbReference>
<sequence>MKMEKNLIESMGEKYEEFLIDESKYRGYADSISFPESEEQVCQILRQMKERKIPVTIQGGKTGIVGGAVPHGGHILNLSRMNRVLDWEKCSTGEIYITVEPGIPLMDLKKEVLRLFGKEKVFWPVQPTEESATVGGVAATSAQGPNGYWYGKSSQYIAKVRMACAGGEIVEFDREKDAQKLESLLGLEGLAGVFTALTLRLVKKPEDVWGICFFFEKEEELADFSDALNGRKWENQEAHLSLKEYLDRDTIKMIQRRKQDMAKIRELPDVDEDFDGMIYLELEGSSDCMEELAADLMELAAEHGSDPDVAWALSGEAEVEKLRAFRHAAAESANLRVEANRKETPEITKLSTDFIWEGREFSKLLKFYRQELAQTSIESAVFGHLESGHLHVNLFPQTEQEYQKACELLRTWAQNCVSERGKAVGEHGVGKLKKTILRGLYPERENLCRELKRLYDPEFLMNREDVLDREE</sequence>
<dbReference type="PATRIC" id="fig|476272.21.peg.3253"/>
<dbReference type="GO" id="GO:0071949">
    <property type="term" value="F:FAD binding"/>
    <property type="evidence" value="ECO:0007669"/>
    <property type="project" value="InterPro"/>
</dbReference>
<accession>C0CHD3</accession>
<dbReference type="Pfam" id="PF02913">
    <property type="entry name" value="FAD-oxidase_C"/>
    <property type="match status" value="1"/>
</dbReference>
<dbReference type="PANTHER" id="PTHR11748">
    <property type="entry name" value="D-LACTATE DEHYDROGENASE"/>
    <property type="match status" value="1"/>
</dbReference>
<dbReference type="AlphaFoldDB" id="C0CHD3"/>
<evidence type="ECO:0000256" key="2">
    <source>
        <dbReference type="ARBA" id="ARBA00008000"/>
    </source>
</evidence>
<dbReference type="InterPro" id="IPR004113">
    <property type="entry name" value="FAD-bd_oxidored_4_C"/>
</dbReference>
<evidence type="ECO:0000259" key="8">
    <source>
        <dbReference type="PROSITE" id="PS51387"/>
    </source>
</evidence>
<keyword evidence="4" id="KW-0274">FAD</keyword>
<dbReference type="SUPFAM" id="SSF55103">
    <property type="entry name" value="FAD-linked oxidases, C-terminal domain"/>
    <property type="match status" value="1"/>
</dbReference>
<dbReference type="InterPro" id="IPR006094">
    <property type="entry name" value="Oxid_FAD_bind_N"/>
</dbReference>
<dbReference type="InterPro" id="IPR036318">
    <property type="entry name" value="FAD-bd_PCMH-like_sf"/>
</dbReference>
<gene>
    <name evidence="9" type="ORF">RUMHYD_00247</name>
</gene>
<keyword evidence="5" id="KW-0809">Transit peptide</keyword>
<dbReference type="HOGENOM" id="CLU_017779_9_2_9"/>
<comment type="similarity">
    <text evidence="2">Belongs to the FAD-binding oxidoreductase/transferase type 4 family.</text>
</comment>
<keyword evidence="10" id="KW-1185">Reference proteome</keyword>
<dbReference type="eggNOG" id="COG0277">
    <property type="taxonomic scope" value="Bacteria"/>
</dbReference>